<keyword evidence="4" id="KW-1185">Reference proteome</keyword>
<dbReference type="STRING" id="5875.Q4N2Q9"/>
<dbReference type="PANTHER" id="PTHR21483:SF18">
    <property type="entry name" value="RNA POLYMERASE II-ASSOCIATED PROTEIN 1"/>
    <property type="match status" value="1"/>
</dbReference>
<dbReference type="eggNOG" id="ENOG502SERB">
    <property type="taxonomic scope" value="Eukaryota"/>
</dbReference>
<protein>
    <recommendedName>
        <fullName evidence="2">RPAP1 C-terminal domain-containing protein</fullName>
    </recommendedName>
</protein>
<dbReference type="Proteomes" id="UP000001949">
    <property type="component" value="Unassembled WGS sequence"/>
</dbReference>
<comment type="caution">
    <text evidence="3">The sequence shown here is derived from an EMBL/GenBank/DDBJ whole genome shotgun (WGS) entry which is preliminary data.</text>
</comment>
<evidence type="ECO:0000256" key="1">
    <source>
        <dbReference type="SAM" id="MobiDB-lite"/>
    </source>
</evidence>
<feature type="compositionally biased region" description="Polar residues" evidence="1">
    <location>
        <begin position="114"/>
        <end position="128"/>
    </location>
</feature>
<evidence type="ECO:0000313" key="3">
    <source>
        <dbReference type="EMBL" id="EAN31639.1"/>
    </source>
</evidence>
<evidence type="ECO:0000313" key="4">
    <source>
        <dbReference type="Proteomes" id="UP000001949"/>
    </source>
</evidence>
<dbReference type="EMBL" id="AAGK01000004">
    <property type="protein sequence ID" value="EAN31639.1"/>
    <property type="molecule type" value="Genomic_DNA"/>
</dbReference>
<sequence>MSADGDKKESDLNFMSNDFDIVEHFDEDDSSTDIPLPTFDPCGFPKAKHRTISDLSLSKPQEYEDNLIKPLQDMSLDEIKNAQKYLYEKLGKETCDFIKERRLKRDEESKRVNESVNDQKPNDYTPSSNELIFKFNKNEFQKYEWMNPPESKTKNEDKDQLQLHSLRFSFEGCLLSESETSEHTTYDTSLYNHGLDPDKPGYTLPELLHLSQSSFKPQVQVAIRTLANVLFRSYKELKTTKGSKCFFGYDQYRWNNYINRDLDLLPKIVYYICEFQLSLSILTDSLRCLSLLVFGDSAFWDQNTDTKESRSVYSVVPIEDVLFDYYQFYSGVDIYYWNPLYLDLLDTDLFDSSDPNLCTKGFKFKKDLESFYLSSLQGKYESHSTDELVREIFEIPEGYNPEDESDFVMDNRLLMLSKNNIIHKMLLIMKRYDSNTVVQFYCTLSICGFLAYFKSPLANALAKFEPFKDHYENLVNSLISNKNNDKSTLHLRGAVLYLIKYLSIYVDDLGSYFDSSSSVALIKYTVTQCFNKELYELSIILDLQKTENSRELKTYSSVAIKCLTVWAIRGYDVDFLEEFVPLVDLAFFKLKDSFNEFKNPNVHLEEFCEPMTSLITHISTCVRLNDFHNYPDQIFTNVSDIVYLFCKHNEWNEESLSFLHSLLQLNYDHLNSLTTLDSLNGFGGQLDSLFKISNILLKKVQDSFEIPDLLMSLTWFEGYQQSGSGVCLHNQELVKKFLSRSMMSFNCLNLVLKTIVWFRNLGESSMEKITLVKDLNTLDEGFIKLAEKMIAKLKKVYFSLYKIKSFYLSFSLYIVKSIPILKPWLQYLINLFQFGFNSSDALFTVLALSVDYEMIEDALILLKYKFSQNFEGVLGSYIEFNKYLSRYSVGDQRLPVVSFLGYLTCAPIHITLNSQFNFEDEMNLMSQLLYGSLRSKLLEWCVPGYQFTQLVYSLCSNDSQDLLSNVTEKQYQLLKSLVFDLIGGKPDYRSYGNERHVGTSSETTPENSDTICKLWLNALKTFMAIGHVKNEKPSLLHNFNDEEEMSRMCRKLVMKFNSGNSDSPITVGLLLLFGSCISTEECSNLVWSDESLMLLIGRNLWLDFQTFRVHSTLVPTFSVGHLNTLITPLESDSVFKLQRKLLESFSDQSMEKQDPVLFITLVSVLKNSRKRELEEIASSSRSNLLRELLVNISRDGTGLIN</sequence>
<dbReference type="InterPro" id="IPR039913">
    <property type="entry name" value="RPAP1/Rba50"/>
</dbReference>
<dbReference type="GeneID" id="3501077"/>
<dbReference type="InParanoid" id="Q4N2Q9"/>
<dbReference type="RefSeq" id="XP_763922.1">
    <property type="nucleotide sequence ID" value="XM_758829.1"/>
</dbReference>
<reference evidence="3 4" key="1">
    <citation type="journal article" date="2005" name="Science">
        <title>Genome sequence of Theileria parva, a bovine pathogen that transforms lymphocytes.</title>
        <authorList>
            <person name="Gardner M.J."/>
            <person name="Bishop R."/>
            <person name="Shah T."/>
            <person name="de Villiers E.P."/>
            <person name="Carlton J.M."/>
            <person name="Hall N."/>
            <person name="Ren Q."/>
            <person name="Paulsen I.T."/>
            <person name="Pain A."/>
            <person name="Berriman M."/>
            <person name="Wilson R.J.M."/>
            <person name="Sato S."/>
            <person name="Ralph S.A."/>
            <person name="Mann D.J."/>
            <person name="Xiong Z."/>
            <person name="Shallom S.J."/>
            <person name="Weidman J."/>
            <person name="Jiang L."/>
            <person name="Lynn J."/>
            <person name="Weaver B."/>
            <person name="Shoaibi A."/>
            <person name="Domingo A.R."/>
            <person name="Wasawo D."/>
            <person name="Crabtree J."/>
            <person name="Wortman J.R."/>
            <person name="Haas B."/>
            <person name="Angiuoli S.V."/>
            <person name="Creasy T.H."/>
            <person name="Lu C."/>
            <person name="Suh B."/>
            <person name="Silva J.C."/>
            <person name="Utterback T.R."/>
            <person name="Feldblyum T.V."/>
            <person name="Pertea M."/>
            <person name="Allen J."/>
            <person name="Nierman W.C."/>
            <person name="Taracha E.L.N."/>
            <person name="Salzberg S.L."/>
            <person name="White O.R."/>
            <person name="Fitzhugh H.A."/>
            <person name="Morzaria S."/>
            <person name="Venter J.C."/>
            <person name="Fraser C.M."/>
            <person name="Nene V."/>
        </authorList>
    </citation>
    <scope>NUCLEOTIDE SEQUENCE [LARGE SCALE GENOMIC DNA]</scope>
    <source>
        <strain evidence="3 4">Muguga</strain>
    </source>
</reference>
<feature type="domain" description="RPAP1 C-terminal" evidence="2">
    <location>
        <begin position="165"/>
        <end position="232"/>
    </location>
</feature>
<accession>Q4N2Q9</accession>
<gene>
    <name evidence="3" type="ordered locus">TP04_0287</name>
</gene>
<dbReference type="PANTHER" id="PTHR21483">
    <property type="entry name" value="RNA POLYMERASE II-ASSOCIATED PROTEIN 1"/>
    <property type="match status" value="1"/>
</dbReference>
<feature type="region of interest" description="Disordered" evidence="1">
    <location>
        <begin position="106"/>
        <end position="128"/>
    </location>
</feature>
<name>Q4N2Q9_THEPA</name>
<organism evidence="3 4">
    <name type="scientific">Theileria parva</name>
    <name type="common">East coast fever infection agent</name>
    <dbReference type="NCBI Taxonomy" id="5875"/>
    <lineage>
        <taxon>Eukaryota</taxon>
        <taxon>Sar</taxon>
        <taxon>Alveolata</taxon>
        <taxon>Apicomplexa</taxon>
        <taxon>Aconoidasida</taxon>
        <taxon>Piroplasmida</taxon>
        <taxon>Theileriidae</taxon>
        <taxon>Theileria</taxon>
    </lineage>
</organism>
<dbReference type="AlphaFoldDB" id="Q4N2Q9"/>
<dbReference type="Pfam" id="PF08620">
    <property type="entry name" value="RPAP1_C"/>
    <property type="match status" value="1"/>
</dbReference>
<dbReference type="VEuPathDB" id="PiroplasmaDB:TpMuguga_04g00287"/>
<dbReference type="OMA" id="WSDESLM"/>
<dbReference type="KEGG" id="tpv:TP04_0287"/>
<dbReference type="GO" id="GO:0006366">
    <property type="term" value="P:transcription by RNA polymerase II"/>
    <property type="evidence" value="ECO:0007669"/>
    <property type="project" value="InterPro"/>
</dbReference>
<proteinExistence type="predicted"/>
<evidence type="ECO:0000259" key="2">
    <source>
        <dbReference type="Pfam" id="PF08620"/>
    </source>
</evidence>
<dbReference type="InterPro" id="IPR013929">
    <property type="entry name" value="RPAP1_C"/>
</dbReference>